<dbReference type="HOGENOM" id="CLU_2838110_0_0_1"/>
<evidence type="ECO:0000313" key="2">
    <source>
        <dbReference type="Proteomes" id="UP000054477"/>
    </source>
</evidence>
<gene>
    <name evidence="1" type="ORF">K443DRAFT_679752</name>
</gene>
<organism evidence="1 2">
    <name type="scientific">Laccaria amethystina LaAM-08-1</name>
    <dbReference type="NCBI Taxonomy" id="1095629"/>
    <lineage>
        <taxon>Eukaryota</taxon>
        <taxon>Fungi</taxon>
        <taxon>Dikarya</taxon>
        <taxon>Basidiomycota</taxon>
        <taxon>Agaricomycotina</taxon>
        <taxon>Agaricomycetes</taxon>
        <taxon>Agaricomycetidae</taxon>
        <taxon>Agaricales</taxon>
        <taxon>Agaricineae</taxon>
        <taxon>Hydnangiaceae</taxon>
        <taxon>Laccaria</taxon>
    </lineage>
</organism>
<proteinExistence type="predicted"/>
<protein>
    <submittedName>
        <fullName evidence="1">Uncharacterized protein</fullName>
    </submittedName>
</protein>
<dbReference type="EMBL" id="KN838641">
    <property type="protein sequence ID" value="KIJ99726.1"/>
    <property type="molecule type" value="Genomic_DNA"/>
</dbReference>
<evidence type="ECO:0000313" key="1">
    <source>
        <dbReference type="EMBL" id="KIJ99726.1"/>
    </source>
</evidence>
<feature type="non-terminal residue" evidence="1">
    <location>
        <position position="66"/>
    </location>
</feature>
<accession>A0A0C9XQ10</accession>
<reference evidence="2" key="2">
    <citation type="submission" date="2015-01" db="EMBL/GenBank/DDBJ databases">
        <title>Evolutionary Origins and Diversification of the Mycorrhizal Mutualists.</title>
        <authorList>
            <consortium name="DOE Joint Genome Institute"/>
            <consortium name="Mycorrhizal Genomics Consortium"/>
            <person name="Kohler A."/>
            <person name="Kuo A."/>
            <person name="Nagy L.G."/>
            <person name="Floudas D."/>
            <person name="Copeland A."/>
            <person name="Barry K.W."/>
            <person name="Cichocki N."/>
            <person name="Veneault-Fourrey C."/>
            <person name="LaButti K."/>
            <person name="Lindquist E.A."/>
            <person name="Lipzen A."/>
            <person name="Lundell T."/>
            <person name="Morin E."/>
            <person name="Murat C."/>
            <person name="Riley R."/>
            <person name="Ohm R."/>
            <person name="Sun H."/>
            <person name="Tunlid A."/>
            <person name="Henrissat B."/>
            <person name="Grigoriev I.V."/>
            <person name="Hibbett D.S."/>
            <person name="Martin F."/>
        </authorList>
    </citation>
    <scope>NUCLEOTIDE SEQUENCE [LARGE SCALE GENOMIC DNA]</scope>
    <source>
        <strain evidence="2">LaAM-08-1</strain>
    </source>
</reference>
<name>A0A0C9XQ10_9AGAR</name>
<reference evidence="1 2" key="1">
    <citation type="submission" date="2014-04" db="EMBL/GenBank/DDBJ databases">
        <authorList>
            <consortium name="DOE Joint Genome Institute"/>
            <person name="Kuo A."/>
            <person name="Kohler A."/>
            <person name="Nagy L.G."/>
            <person name="Floudas D."/>
            <person name="Copeland A."/>
            <person name="Barry K.W."/>
            <person name="Cichocki N."/>
            <person name="Veneault-Fourrey C."/>
            <person name="LaButti K."/>
            <person name="Lindquist E.A."/>
            <person name="Lipzen A."/>
            <person name="Lundell T."/>
            <person name="Morin E."/>
            <person name="Murat C."/>
            <person name="Sun H."/>
            <person name="Tunlid A."/>
            <person name="Henrissat B."/>
            <person name="Grigoriev I.V."/>
            <person name="Hibbett D.S."/>
            <person name="Martin F."/>
            <person name="Nordberg H.P."/>
            <person name="Cantor M.N."/>
            <person name="Hua S.X."/>
        </authorList>
    </citation>
    <scope>NUCLEOTIDE SEQUENCE [LARGE SCALE GENOMIC DNA]</scope>
    <source>
        <strain evidence="1 2">LaAM-08-1</strain>
    </source>
</reference>
<dbReference type="AlphaFoldDB" id="A0A0C9XQ10"/>
<sequence>MARCCTSVRSTTWWTGDPAPWTAAGGWFEIGTSSSRATGTADPNTTVEDEYTERRRAYIHWQRMAS</sequence>
<dbReference type="Proteomes" id="UP000054477">
    <property type="component" value="Unassembled WGS sequence"/>
</dbReference>
<keyword evidence="2" id="KW-1185">Reference proteome</keyword>